<sequence>MRITPTLELETEGPFPMLSLNLGKPPPVGGGENDSGNNGPPPRLVDAEPRHADPSSLTNHLATRCSLLYILHIEAKVSPRLGTALYTRTPGDSSMVPKGCASSLRCWLIDREPRRSPRIGVDIWSLVELQLLEVLCDVSMGVAYLWSGNIVWLAFIHKTFLFVSASFRSSASSLIVDACTKTTVTG</sequence>
<reference evidence="2 3" key="1">
    <citation type="journal article" date="2014" name="Agronomy (Basel)">
        <title>A Draft Genome Sequence for Ensete ventricosum, the Drought-Tolerant Tree Against Hunger.</title>
        <authorList>
            <person name="Harrison J."/>
            <person name="Moore K.A."/>
            <person name="Paszkiewicz K."/>
            <person name="Jones T."/>
            <person name="Grant M."/>
            <person name="Ambacheew D."/>
            <person name="Muzemil S."/>
            <person name="Studholme D.J."/>
        </authorList>
    </citation>
    <scope>NUCLEOTIDE SEQUENCE [LARGE SCALE GENOMIC DNA]</scope>
</reference>
<evidence type="ECO:0000313" key="3">
    <source>
        <dbReference type="Proteomes" id="UP000287651"/>
    </source>
</evidence>
<accession>A0A427B596</accession>
<organism evidence="2 3">
    <name type="scientific">Ensete ventricosum</name>
    <name type="common">Abyssinian banana</name>
    <name type="synonym">Musa ensete</name>
    <dbReference type="NCBI Taxonomy" id="4639"/>
    <lineage>
        <taxon>Eukaryota</taxon>
        <taxon>Viridiplantae</taxon>
        <taxon>Streptophyta</taxon>
        <taxon>Embryophyta</taxon>
        <taxon>Tracheophyta</taxon>
        <taxon>Spermatophyta</taxon>
        <taxon>Magnoliopsida</taxon>
        <taxon>Liliopsida</taxon>
        <taxon>Zingiberales</taxon>
        <taxon>Musaceae</taxon>
        <taxon>Ensete</taxon>
    </lineage>
</organism>
<evidence type="ECO:0000256" key="1">
    <source>
        <dbReference type="SAM" id="MobiDB-lite"/>
    </source>
</evidence>
<protein>
    <submittedName>
        <fullName evidence="2">Uncharacterized protein</fullName>
    </submittedName>
</protein>
<dbReference type="Proteomes" id="UP000287651">
    <property type="component" value="Unassembled WGS sequence"/>
</dbReference>
<proteinExistence type="predicted"/>
<comment type="caution">
    <text evidence="2">The sequence shown here is derived from an EMBL/GenBank/DDBJ whole genome shotgun (WGS) entry which is preliminary data.</text>
</comment>
<name>A0A427B596_ENSVE</name>
<feature type="region of interest" description="Disordered" evidence="1">
    <location>
        <begin position="1"/>
        <end position="57"/>
    </location>
</feature>
<dbReference type="AlphaFoldDB" id="A0A427B596"/>
<dbReference type="EMBL" id="AMZH03000456">
    <property type="protein sequence ID" value="RRT83651.1"/>
    <property type="molecule type" value="Genomic_DNA"/>
</dbReference>
<evidence type="ECO:0000313" key="2">
    <source>
        <dbReference type="EMBL" id="RRT83651.1"/>
    </source>
</evidence>
<gene>
    <name evidence="2" type="ORF">B296_00004922</name>
</gene>